<name>A0ABX7N5S8_9BACT</name>
<dbReference type="InterPro" id="IPR028994">
    <property type="entry name" value="Integrin_alpha_N"/>
</dbReference>
<dbReference type="PANTHER" id="PTHR46580">
    <property type="entry name" value="SENSOR KINASE-RELATED"/>
    <property type="match status" value="1"/>
</dbReference>
<evidence type="ECO:0000256" key="1">
    <source>
        <dbReference type="SAM" id="SignalP"/>
    </source>
</evidence>
<dbReference type="Gene3D" id="3.20.20.370">
    <property type="entry name" value="Glycoside hydrolase/deacetylase"/>
    <property type="match status" value="1"/>
</dbReference>
<dbReference type="Pfam" id="PF01522">
    <property type="entry name" value="Polysacc_deac_1"/>
    <property type="match status" value="1"/>
</dbReference>
<dbReference type="EMBL" id="CP071091">
    <property type="protein sequence ID" value="QSQ14099.1"/>
    <property type="molecule type" value="Genomic_DNA"/>
</dbReference>
<keyword evidence="1" id="KW-0732">Signal</keyword>
<evidence type="ECO:0000313" key="3">
    <source>
        <dbReference type="EMBL" id="QSQ14099.1"/>
    </source>
</evidence>
<evidence type="ECO:0000313" key="4">
    <source>
        <dbReference type="Proteomes" id="UP000663090"/>
    </source>
</evidence>
<dbReference type="RefSeq" id="WP_206715893.1">
    <property type="nucleotide sequence ID" value="NZ_CP071091.1"/>
</dbReference>
<dbReference type="Proteomes" id="UP000663090">
    <property type="component" value="Chromosome"/>
</dbReference>
<organism evidence="3 4">
    <name type="scientific">Myxococcus landrumensis</name>
    <dbReference type="NCBI Taxonomy" id="2813577"/>
    <lineage>
        <taxon>Bacteria</taxon>
        <taxon>Pseudomonadati</taxon>
        <taxon>Myxococcota</taxon>
        <taxon>Myxococcia</taxon>
        <taxon>Myxococcales</taxon>
        <taxon>Cystobacterineae</taxon>
        <taxon>Myxococcaceae</taxon>
        <taxon>Myxococcus</taxon>
    </lineage>
</organism>
<keyword evidence="4" id="KW-1185">Reference proteome</keyword>
<dbReference type="Gene3D" id="2.130.10.130">
    <property type="entry name" value="Integrin alpha, N-terminal"/>
    <property type="match status" value="1"/>
</dbReference>
<dbReference type="CDD" id="cd10917">
    <property type="entry name" value="CE4_NodB_like_6s_7s"/>
    <property type="match status" value="1"/>
</dbReference>
<sequence>MKKLLLPLLMSGMACTQATPTPPSEPVATAERRDAVLTDAQLGDGWKDPPVPYRTVSLTFDDGPDDNPLSSFNTSLMIAKYLQKQGIRATFFINGCRIDGSCPRFPGDPGNTAYLSKIVEMGHRVASHTYRHDALPSQTPAQQIAALKINQAILDPYITDGLYLFRAPGDDWGQSPIGGIDACGSASVVANNLRSEPALSKLSGPFCFDWDAHDWVCSNNQWTPEACADHYIGMGAYLDPQGARTVNGLERGIIQMHDLSPTAGYGGTDWAYLFVVSLVEKLKAVPGTPYVFVPLDAYPGVRGLYSVPSPTAWTTTYLSDADLWNNDIGYYGTVRLGDINGDGRADVCGRGGSGLRCALAKADGSMDAESLWLSTVSDPDGYKPAQYSTTFQLADIDHDGKADACIRGGAGYMCHRSLGSGFSPSPWLASEFSDGNGWGASEALHGSIRVGNVDGDANGYGDICGRNAAGRIVCSLFNGSSFGAATVWSSSFTDAKWALPQHATTFQLADLNNDGKADICARDTDGVWCGRSAGTRFVTTTLWTEMSFDDAQGWGTSASRYKSIKLGDVDGDGRADICGRHSTGLVCAFSTSTDFKNYRYVTNTHFSDAQGWSAEEYGTTLMLGDVNGDGRSDLCARANSGLICTMAPALLATYDATLKTGLCSTAQASCDSGMLYEGRGMMHPEAQHPNTLNSSCADGSSVSLGYLKDASIERVRVMTVDKSTLAAGKTVRVEVSARASGAGEQLEIFTAANAASPTWVSQGTTSLSTAGFAWVTKTYTLPSGAQQAVRAVLRSTSLSGACPGGGFTDVDDLAFTVQ</sequence>
<reference evidence="3 4" key="1">
    <citation type="submission" date="2021-02" db="EMBL/GenBank/DDBJ databases">
        <title>De Novo genome assembly of isolated myxobacteria.</title>
        <authorList>
            <person name="Stevens D.C."/>
        </authorList>
    </citation>
    <scope>NUCLEOTIDE SEQUENCE [LARGE SCALE GENOMIC DNA]</scope>
    <source>
        <strain evidence="3 4">SCHIC003</strain>
    </source>
</reference>
<feature type="chain" id="PRO_5045776837" evidence="1">
    <location>
        <begin position="19"/>
        <end position="818"/>
    </location>
</feature>
<dbReference type="SUPFAM" id="SSF88713">
    <property type="entry name" value="Glycoside hydrolase/deacetylase"/>
    <property type="match status" value="1"/>
</dbReference>
<dbReference type="InterPro" id="IPR011330">
    <property type="entry name" value="Glyco_hydro/deAcase_b/a-brl"/>
</dbReference>
<dbReference type="PANTHER" id="PTHR46580:SF2">
    <property type="entry name" value="MAM DOMAIN-CONTAINING PROTEIN"/>
    <property type="match status" value="1"/>
</dbReference>
<dbReference type="PROSITE" id="PS51677">
    <property type="entry name" value="NODB"/>
    <property type="match status" value="1"/>
</dbReference>
<feature type="domain" description="NodB homology" evidence="2">
    <location>
        <begin position="54"/>
        <end position="293"/>
    </location>
</feature>
<dbReference type="InterPro" id="IPR002509">
    <property type="entry name" value="NODB_dom"/>
</dbReference>
<dbReference type="SUPFAM" id="SSF69318">
    <property type="entry name" value="Integrin alpha N-terminal domain"/>
    <property type="match status" value="1"/>
</dbReference>
<feature type="signal peptide" evidence="1">
    <location>
        <begin position="1"/>
        <end position="18"/>
    </location>
</feature>
<dbReference type="PROSITE" id="PS51257">
    <property type="entry name" value="PROKAR_LIPOPROTEIN"/>
    <property type="match status" value="1"/>
</dbReference>
<evidence type="ECO:0000259" key="2">
    <source>
        <dbReference type="PROSITE" id="PS51677"/>
    </source>
</evidence>
<accession>A0ABX7N5S8</accession>
<protein>
    <submittedName>
        <fullName evidence="3">VCBS repeat-containing protein</fullName>
    </submittedName>
</protein>
<gene>
    <name evidence="3" type="ORF">JY572_38265</name>
</gene>
<proteinExistence type="predicted"/>